<dbReference type="HAMAP" id="MF_00299">
    <property type="entry name" value="KptA"/>
    <property type="match status" value="1"/>
</dbReference>
<comment type="similarity">
    <text evidence="1 5">Belongs to the KptA/TPT1 family.</text>
</comment>
<dbReference type="AlphaFoldDB" id="A0A1A5YPP7"/>
<dbReference type="Pfam" id="PF01885">
    <property type="entry name" value="PTS_2-RNA"/>
    <property type="match status" value="1"/>
</dbReference>
<evidence type="ECO:0000256" key="5">
    <source>
        <dbReference type="HAMAP-Rule" id="MF_00299"/>
    </source>
</evidence>
<dbReference type="GO" id="GO:0003950">
    <property type="term" value="F:NAD+ poly-ADP-ribosyltransferase activity"/>
    <property type="evidence" value="ECO:0007669"/>
    <property type="project" value="InterPro"/>
</dbReference>
<dbReference type="PANTHER" id="PTHR12684:SF2">
    <property type="entry name" value="TRNA 2'-PHOSPHOTRANSFERASE 1"/>
    <property type="match status" value="1"/>
</dbReference>
<protein>
    <recommendedName>
        <fullName evidence="5">Probable RNA 2'-phosphotransferase</fullName>
        <ecNumber evidence="5">2.7.1.-</ecNumber>
    </recommendedName>
</protein>
<accession>A0A1A5YPP7</accession>
<dbReference type="STRING" id="1844972.A7K91_22220"/>
<keyword evidence="7" id="KW-1185">Reference proteome</keyword>
<proteinExistence type="inferred from homology"/>
<dbReference type="EC" id="2.7.1.-" evidence="5"/>
<evidence type="ECO:0000256" key="4">
    <source>
        <dbReference type="ARBA" id="ARBA00025212"/>
    </source>
</evidence>
<keyword evidence="3 5" id="KW-0520">NAD</keyword>
<evidence type="ECO:0000256" key="1">
    <source>
        <dbReference type="ARBA" id="ARBA00009836"/>
    </source>
</evidence>
<dbReference type="Proteomes" id="UP000092024">
    <property type="component" value="Unassembled WGS sequence"/>
</dbReference>
<dbReference type="InterPro" id="IPR042080">
    <property type="entry name" value="RNA_2'-PTrans_N"/>
</dbReference>
<dbReference type="GO" id="GO:0000215">
    <property type="term" value="F:tRNA 2'-phosphotransferase activity"/>
    <property type="evidence" value="ECO:0007669"/>
    <property type="project" value="TreeGrafter"/>
</dbReference>
<dbReference type="NCBIfam" id="NF002014">
    <property type="entry name" value="PRK00819.1-4"/>
    <property type="match status" value="1"/>
</dbReference>
<dbReference type="InterPro" id="IPR042081">
    <property type="entry name" value="RNA_2'-PTrans_C"/>
</dbReference>
<sequence>MRNKNDDVKIGKFLSLVLRHQPQAAGITLDANGWASVDELIAGVNRSGSRLDRAALERIVAENNKKRYSFNEDRTKIRANQGHSLSVDVELKEQKPPARLYHGTARHLVPSIKLLGIKKGTRQHVHLSDDPALAMKVGSRHGEPALLEIEAAAMHELGHIFYKSENDVWLVEFVPSVFLKGGHD</sequence>
<dbReference type="SUPFAM" id="SSF56399">
    <property type="entry name" value="ADP-ribosylation"/>
    <property type="match status" value="1"/>
</dbReference>
<dbReference type="GO" id="GO:0006388">
    <property type="term" value="P:tRNA splicing, via endonucleolytic cleavage and ligation"/>
    <property type="evidence" value="ECO:0007669"/>
    <property type="project" value="UniProtKB-UniRule"/>
</dbReference>
<dbReference type="InterPro" id="IPR002745">
    <property type="entry name" value="Ptrans_KptA/Tpt1"/>
</dbReference>
<dbReference type="PANTHER" id="PTHR12684">
    <property type="entry name" value="PUTATIVE PHOSPHOTRANSFERASE"/>
    <property type="match status" value="1"/>
</dbReference>
<name>A0A1A5YPP7_9BACL</name>
<keyword evidence="2 5" id="KW-0808">Transferase</keyword>
<reference evidence="6 7" key="1">
    <citation type="submission" date="2016-05" db="EMBL/GenBank/DDBJ databases">
        <title>Paenibacillus oryzae. sp. nov., isolated from the rice root.</title>
        <authorList>
            <person name="Zhang J."/>
            <person name="Zhang X."/>
        </authorList>
    </citation>
    <scope>NUCLEOTIDE SEQUENCE [LARGE SCALE GENOMIC DNA]</scope>
    <source>
        <strain evidence="6 7">1DrF-4</strain>
    </source>
</reference>
<evidence type="ECO:0000256" key="3">
    <source>
        <dbReference type="ARBA" id="ARBA00023027"/>
    </source>
</evidence>
<comment type="function">
    <text evidence="4 5">Removes the 2'-phosphate from RNA via an intermediate in which the phosphate is ADP-ribosylated by NAD followed by a presumed transesterification to release the RNA and generate ADP-ribose 1''-2''-cyclic phosphate (APPR&gt;P). May function as an ADP-ribosylase.</text>
</comment>
<dbReference type="RefSeq" id="WP_068680427.1">
    <property type="nucleotide sequence ID" value="NZ_LYPA01000032.1"/>
</dbReference>
<evidence type="ECO:0000313" key="6">
    <source>
        <dbReference type="EMBL" id="OBR67601.1"/>
    </source>
</evidence>
<gene>
    <name evidence="5" type="primary">kptA</name>
    <name evidence="6" type="ORF">A7K91_22220</name>
</gene>
<dbReference type="EMBL" id="LYPA01000032">
    <property type="protein sequence ID" value="OBR67601.1"/>
    <property type="molecule type" value="Genomic_DNA"/>
</dbReference>
<comment type="caution">
    <text evidence="6">The sequence shown here is derived from an EMBL/GenBank/DDBJ whole genome shotgun (WGS) entry which is preliminary data.</text>
</comment>
<organism evidence="6 7">
    <name type="scientific">Paenibacillus oryzae</name>
    <dbReference type="NCBI Taxonomy" id="1844972"/>
    <lineage>
        <taxon>Bacteria</taxon>
        <taxon>Bacillati</taxon>
        <taxon>Bacillota</taxon>
        <taxon>Bacilli</taxon>
        <taxon>Bacillales</taxon>
        <taxon>Paenibacillaceae</taxon>
        <taxon>Paenibacillus</taxon>
    </lineage>
</organism>
<dbReference type="Gene3D" id="1.10.10.970">
    <property type="entry name" value="RNA 2'-phosphotransferase, Tpt1/KptA family, N-terminal domain"/>
    <property type="match status" value="1"/>
</dbReference>
<evidence type="ECO:0000313" key="7">
    <source>
        <dbReference type="Proteomes" id="UP000092024"/>
    </source>
</evidence>
<dbReference type="InterPro" id="IPR022928">
    <property type="entry name" value="RNA_2'-PTrans_KptA"/>
</dbReference>
<evidence type="ECO:0000256" key="2">
    <source>
        <dbReference type="ARBA" id="ARBA00022679"/>
    </source>
</evidence>
<dbReference type="Gene3D" id="3.20.170.30">
    <property type="match status" value="1"/>
</dbReference>